<dbReference type="Pfam" id="PF19030">
    <property type="entry name" value="TSP1_ADAMTS"/>
    <property type="match status" value="1"/>
</dbReference>
<dbReference type="AlphaFoldDB" id="A0AA88Y306"/>
<dbReference type="EMBL" id="VSWD01000009">
    <property type="protein sequence ID" value="KAK3092990.1"/>
    <property type="molecule type" value="Genomic_DNA"/>
</dbReference>
<evidence type="ECO:0000313" key="2">
    <source>
        <dbReference type="Proteomes" id="UP001186944"/>
    </source>
</evidence>
<protein>
    <submittedName>
        <fullName evidence="1">Uncharacterized protein</fullName>
    </submittedName>
</protein>
<accession>A0AA88Y306</accession>
<comment type="caution">
    <text evidence="1">The sequence shown here is derived from an EMBL/GenBank/DDBJ whole genome shotgun (WGS) entry which is preliminary data.</text>
</comment>
<dbReference type="SUPFAM" id="SSF82895">
    <property type="entry name" value="TSP-1 type 1 repeat"/>
    <property type="match status" value="1"/>
</dbReference>
<reference evidence="1" key="1">
    <citation type="submission" date="2019-08" db="EMBL/GenBank/DDBJ databases">
        <title>The improved chromosome-level genome for the pearl oyster Pinctada fucata martensii using PacBio sequencing and Hi-C.</title>
        <authorList>
            <person name="Zheng Z."/>
        </authorList>
    </citation>
    <scope>NUCLEOTIDE SEQUENCE</scope>
    <source>
        <strain evidence="1">ZZ-2019</strain>
        <tissue evidence="1">Adductor muscle</tissue>
    </source>
</reference>
<keyword evidence="2" id="KW-1185">Reference proteome</keyword>
<sequence>MDREMARVVDSSQCGQEEEPVSYRRCRGKICSKQPSELSVQWHAGSWGRCSSTCDTGDQVKDVYCAAIETGREPYKVDDFLSVYGCCPDGRTSRRDRQGSGCRREPSVTNTNMHLIFCVSPCPPGLKNGCNSVNLTKQPVELQSHQRLLVYCLEYNKGITLVMSLY</sequence>
<dbReference type="Proteomes" id="UP001186944">
    <property type="component" value="Unassembled WGS sequence"/>
</dbReference>
<organism evidence="1 2">
    <name type="scientific">Pinctada imbricata</name>
    <name type="common">Atlantic pearl-oyster</name>
    <name type="synonym">Pinctada martensii</name>
    <dbReference type="NCBI Taxonomy" id="66713"/>
    <lineage>
        <taxon>Eukaryota</taxon>
        <taxon>Metazoa</taxon>
        <taxon>Spiralia</taxon>
        <taxon>Lophotrochozoa</taxon>
        <taxon>Mollusca</taxon>
        <taxon>Bivalvia</taxon>
        <taxon>Autobranchia</taxon>
        <taxon>Pteriomorphia</taxon>
        <taxon>Pterioida</taxon>
        <taxon>Pterioidea</taxon>
        <taxon>Pteriidae</taxon>
        <taxon>Pinctada</taxon>
    </lineage>
</organism>
<name>A0AA88Y306_PINIB</name>
<gene>
    <name evidence="1" type="ORF">FSP39_009748</name>
</gene>
<dbReference type="InterPro" id="IPR036383">
    <property type="entry name" value="TSP1_rpt_sf"/>
</dbReference>
<evidence type="ECO:0000313" key="1">
    <source>
        <dbReference type="EMBL" id="KAK3092990.1"/>
    </source>
</evidence>
<proteinExistence type="predicted"/>